<dbReference type="Proteomes" id="UP000467841">
    <property type="component" value="Unassembled WGS sequence"/>
</dbReference>
<accession>A0A6D2L9B4</accession>
<organism evidence="2 3">
    <name type="scientific">Microthlaspi erraticum</name>
    <dbReference type="NCBI Taxonomy" id="1685480"/>
    <lineage>
        <taxon>Eukaryota</taxon>
        <taxon>Viridiplantae</taxon>
        <taxon>Streptophyta</taxon>
        <taxon>Embryophyta</taxon>
        <taxon>Tracheophyta</taxon>
        <taxon>Spermatophyta</taxon>
        <taxon>Magnoliopsida</taxon>
        <taxon>eudicotyledons</taxon>
        <taxon>Gunneridae</taxon>
        <taxon>Pentapetalae</taxon>
        <taxon>rosids</taxon>
        <taxon>malvids</taxon>
        <taxon>Brassicales</taxon>
        <taxon>Brassicaceae</taxon>
        <taxon>Coluteocarpeae</taxon>
        <taxon>Microthlaspi</taxon>
    </lineage>
</organism>
<protein>
    <submittedName>
        <fullName evidence="2">Uncharacterized protein</fullName>
    </submittedName>
</protein>
<gene>
    <name evidence="1" type="ORF">MERR_LOCUS12881</name>
    <name evidence="2" type="ORF">MERR_LOCUS48170</name>
</gene>
<dbReference type="EMBL" id="CACVBM020001021">
    <property type="protein sequence ID" value="CAA7025646.1"/>
    <property type="molecule type" value="Genomic_DNA"/>
</dbReference>
<proteinExistence type="predicted"/>
<reference evidence="2 3" key="1">
    <citation type="submission" date="2020-01" db="EMBL/GenBank/DDBJ databases">
        <authorList>
            <person name="Mishra B."/>
        </authorList>
    </citation>
    <scope>NUCLEOTIDE SEQUENCE [LARGE SCALE GENOMIC DNA]</scope>
</reference>
<dbReference type="AlphaFoldDB" id="A0A6D2L9B4"/>
<evidence type="ECO:0000313" key="2">
    <source>
        <dbReference type="EMBL" id="CAA7060934.1"/>
    </source>
</evidence>
<name>A0A6D2L9B4_9BRAS</name>
<dbReference type="EMBL" id="CACVBM020001840">
    <property type="protein sequence ID" value="CAA7060934.1"/>
    <property type="molecule type" value="Genomic_DNA"/>
</dbReference>
<evidence type="ECO:0000313" key="3">
    <source>
        <dbReference type="Proteomes" id="UP000467841"/>
    </source>
</evidence>
<sequence>MVDVGVIQAFPCETPMVKLTLPPPLLWLLLLPPHHLLISIKITFTNLAIFPIMTSCRWRIGSKPSSTRRDDPFCHMSQDHFSELNESYHHRIVFSLISSIS</sequence>
<keyword evidence="3" id="KW-1185">Reference proteome</keyword>
<evidence type="ECO:0000313" key="1">
    <source>
        <dbReference type="EMBL" id="CAA7025646.1"/>
    </source>
</evidence>